<dbReference type="AlphaFoldDB" id="A0A9Q5G9Q8"/>
<evidence type="ECO:0000256" key="2">
    <source>
        <dbReference type="ARBA" id="ARBA00022448"/>
    </source>
</evidence>
<evidence type="ECO:0000256" key="9">
    <source>
        <dbReference type="SAM" id="Phobius"/>
    </source>
</evidence>
<sequence>MKFNVVQSAMEPLVKHLRKPGRLITVTILSGICINLFVGEQYLSVILPGRAFKPAFDKIKHSPLALSRVLEDGGSVINYLIPWGVAGSFAATTLGVPVLQFLPFAFFSLLSPVFSIISGFTGIGLKWAKDKK</sequence>
<evidence type="ECO:0000256" key="1">
    <source>
        <dbReference type="ARBA" id="ARBA00004651"/>
    </source>
</evidence>
<name>A0A9Q5G9Q8_LACHE</name>
<dbReference type="InterPro" id="IPR018461">
    <property type="entry name" value="Na/H_Antiport_NhaC-like_C"/>
</dbReference>
<feature type="transmembrane region" description="Helical" evidence="9">
    <location>
        <begin position="104"/>
        <end position="125"/>
    </location>
</feature>
<proteinExistence type="inferred from homology"/>
<dbReference type="Proteomes" id="UP000651333">
    <property type="component" value="Unassembled WGS sequence"/>
</dbReference>
<evidence type="ECO:0000256" key="8">
    <source>
        <dbReference type="ARBA" id="ARBA00038435"/>
    </source>
</evidence>
<feature type="domain" description="Na+/H+ antiporter NhaC-like C-terminal" evidence="10">
    <location>
        <begin position="5"/>
        <end position="123"/>
    </location>
</feature>
<keyword evidence="3" id="KW-0050">Antiport</keyword>
<comment type="subcellular location">
    <subcellularLocation>
        <location evidence="1">Cell membrane</location>
        <topology evidence="1">Multi-pass membrane protein</topology>
    </subcellularLocation>
</comment>
<keyword evidence="2" id="KW-0813">Transport</keyword>
<dbReference type="GO" id="GO:0005886">
    <property type="term" value="C:plasma membrane"/>
    <property type="evidence" value="ECO:0007669"/>
    <property type="project" value="UniProtKB-SubCell"/>
</dbReference>
<keyword evidence="7 9" id="KW-0472">Membrane</keyword>
<dbReference type="PANTHER" id="PTHR33451:SF6">
    <property type="entry name" value="NA(+)_H(+) ANTIPORTER NHAC"/>
    <property type="match status" value="1"/>
</dbReference>
<organism evidence="11 12">
    <name type="scientific">Lactobacillus helveticus</name>
    <name type="common">Lactobacillus suntoryeus</name>
    <dbReference type="NCBI Taxonomy" id="1587"/>
    <lineage>
        <taxon>Bacteria</taxon>
        <taxon>Bacillati</taxon>
        <taxon>Bacillota</taxon>
        <taxon>Bacilli</taxon>
        <taxon>Lactobacillales</taxon>
        <taxon>Lactobacillaceae</taxon>
        <taxon>Lactobacillus</taxon>
    </lineage>
</organism>
<keyword evidence="5 9" id="KW-0812">Transmembrane</keyword>
<accession>A0A9Q5G9Q8</accession>
<gene>
    <name evidence="11" type="ORF">IMAU30003_01245</name>
</gene>
<evidence type="ECO:0000313" key="12">
    <source>
        <dbReference type="Proteomes" id="UP000651333"/>
    </source>
</evidence>
<evidence type="ECO:0000256" key="4">
    <source>
        <dbReference type="ARBA" id="ARBA00022475"/>
    </source>
</evidence>
<dbReference type="InterPro" id="IPR052180">
    <property type="entry name" value="NhaC_Na-H+_Antiporter"/>
</dbReference>
<evidence type="ECO:0000256" key="7">
    <source>
        <dbReference type="ARBA" id="ARBA00023136"/>
    </source>
</evidence>
<evidence type="ECO:0000256" key="5">
    <source>
        <dbReference type="ARBA" id="ARBA00022692"/>
    </source>
</evidence>
<comment type="similarity">
    <text evidence="8">Belongs to the NhaC Na(+)/H(+) (TC 2.A.35) antiporter family.</text>
</comment>
<dbReference type="GO" id="GO:0015297">
    <property type="term" value="F:antiporter activity"/>
    <property type="evidence" value="ECO:0007669"/>
    <property type="project" value="UniProtKB-KW"/>
</dbReference>
<evidence type="ECO:0000313" key="11">
    <source>
        <dbReference type="EMBL" id="NRO34996.1"/>
    </source>
</evidence>
<evidence type="ECO:0000256" key="3">
    <source>
        <dbReference type="ARBA" id="ARBA00022449"/>
    </source>
</evidence>
<keyword evidence="4" id="KW-1003">Cell membrane</keyword>
<reference evidence="11" key="1">
    <citation type="submission" date="2019-09" db="EMBL/GenBank/DDBJ databases">
        <title>Comparative genomic analysis of Lactobacillus helveticus.</title>
        <authorList>
            <person name="Zhang H."/>
            <person name="Chen Y."/>
            <person name="Zhong Z."/>
        </authorList>
    </citation>
    <scope>NUCLEOTIDE SEQUENCE</scope>
    <source>
        <strain evidence="11">IMAU30003</strain>
    </source>
</reference>
<evidence type="ECO:0000259" key="10">
    <source>
        <dbReference type="Pfam" id="PF03553"/>
    </source>
</evidence>
<dbReference type="EMBL" id="WCHB01000036">
    <property type="protein sequence ID" value="NRO34996.1"/>
    <property type="molecule type" value="Genomic_DNA"/>
</dbReference>
<dbReference type="PANTHER" id="PTHR33451">
    <property type="entry name" value="MALATE-2H(+)/NA(+)-LACTATE ANTIPORTER"/>
    <property type="match status" value="1"/>
</dbReference>
<keyword evidence="6 9" id="KW-1133">Transmembrane helix</keyword>
<comment type="caution">
    <text evidence="11">The sequence shown here is derived from an EMBL/GenBank/DDBJ whole genome shotgun (WGS) entry which is preliminary data.</text>
</comment>
<protein>
    <submittedName>
        <fullName evidence="11">Na(+)/H(+) antiporter NhaC</fullName>
    </submittedName>
</protein>
<dbReference type="Pfam" id="PF03553">
    <property type="entry name" value="Na_H_antiporter"/>
    <property type="match status" value="1"/>
</dbReference>
<evidence type="ECO:0000256" key="6">
    <source>
        <dbReference type="ARBA" id="ARBA00022989"/>
    </source>
</evidence>